<dbReference type="GO" id="GO:0046872">
    <property type="term" value="F:metal ion binding"/>
    <property type="evidence" value="ECO:0007669"/>
    <property type="project" value="UniProtKB-KW"/>
</dbReference>
<keyword evidence="5 18" id="KW-0808">Transferase</keyword>
<evidence type="ECO:0000256" key="14">
    <source>
        <dbReference type="ARBA" id="ARBA00048247"/>
    </source>
</evidence>
<dbReference type="Gene3D" id="3.90.550.10">
    <property type="entry name" value="Spore Coat Polysaccharide Biosynthesis Protein SpsA, Chain A"/>
    <property type="match status" value="1"/>
</dbReference>
<dbReference type="EMBL" id="PDPS01000147">
    <property type="protein sequence ID" value="PID55259.1"/>
    <property type="molecule type" value="Genomic_DNA"/>
</dbReference>
<comment type="catalytic activity">
    <reaction evidence="15">
        <text>N-acetyl-alpha-D-glucosamine 1-phosphate + UTP + H(+) = UDP-N-acetyl-alpha-D-glucosamine + diphosphate</text>
        <dbReference type="Rhea" id="RHEA:13509"/>
        <dbReference type="ChEBI" id="CHEBI:15378"/>
        <dbReference type="ChEBI" id="CHEBI:33019"/>
        <dbReference type="ChEBI" id="CHEBI:46398"/>
        <dbReference type="ChEBI" id="CHEBI:57705"/>
        <dbReference type="ChEBI" id="CHEBI:57776"/>
        <dbReference type="EC" id="2.7.7.23"/>
    </reaction>
</comment>
<evidence type="ECO:0000256" key="15">
    <source>
        <dbReference type="ARBA" id="ARBA00048493"/>
    </source>
</evidence>
<evidence type="ECO:0000313" key="18">
    <source>
        <dbReference type="EMBL" id="PID55259.1"/>
    </source>
</evidence>
<evidence type="ECO:0000256" key="13">
    <source>
        <dbReference type="ARBA" id="ARBA00023316"/>
    </source>
</evidence>
<organism evidence="18 19">
    <name type="scientific">candidate division KSB3 bacterium</name>
    <dbReference type="NCBI Taxonomy" id="2044937"/>
    <lineage>
        <taxon>Bacteria</taxon>
        <taxon>candidate division KSB3</taxon>
    </lineage>
</organism>
<comment type="cofactor">
    <cofactor evidence="1">
        <name>Mg(2+)</name>
        <dbReference type="ChEBI" id="CHEBI:18420"/>
    </cofactor>
</comment>
<evidence type="ECO:0000256" key="3">
    <source>
        <dbReference type="ARBA" id="ARBA00005208"/>
    </source>
</evidence>
<evidence type="ECO:0000256" key="6">
    <source>
        <dbReference type="ARBA" id="ARBA00022695"/>
    </source>
</evidence>
<dbReference type="SUPFAM" id="SSF53448">
    <property type="entry name" value="Nucleotide-diphospho-sugar transferases"/>
    <property type="match status" value="1"/>
</dbReference>
<dbReference type="GO" id="GO:0003977">
    <property type="term" value="F:UDP-N-acetylglucosamine diphosphorylase activity"/>
    <property type="evidence" value="ECO:0007669"/>
    <property type="project" value="UniProtKB-EC"/>
</dbReference>
<feature type="domain" description="Nucleotidyl transferase" evidence="17">
    <location>
        <begin position="9"/>
        <end position="225"/>
    </location>
</feature>
<keyword evidence="11" id="KW-0511">Multifunctional enzyme</keyword>
<reference evidence="18 19" key="1">
    <citation type="submission" date="2017-10" db="EMBL/GenBank/DDBJ databases">
        <title>Novel microbial diversity and functional potential in the marine mammal oral microbiome.</title>
        <authorList>
            <person name="Dudek N.K."/>
            <person name="Sun C.L."/>
            <person name="Burstein D."/>
            <person name="Kantor R.S."/>
            <person name="Aliaga Goltsman D.S."/>
            <person name="Bik E.M."/>
            <person name="Thomas B.C."/>
            <person name="Banfield J.F."/>
            <person name="Relman D.A."/>
        </authorList>
    </citation>
    <scope>NUCLEOTIDE SEQUENCE [LARGE SCALE GENOMIC DNA]</scope>
    <source>
        <strain evidence="18">DOLZORAL124_49_17</strain>
    </source>
</reference>
<keyword evidence="12" id="KW-0012">Acyltransferase</keyword>
<dbReference type="GO" id="GO:0019134">
    <property type="term" value="F:glucosamine-1-phosphate N-acetyltransferase activity"/>
    <property type="evidence" value="ECO:0007669"/>
    <property type="project" value="UniProtKB-EC"/>
</dbReference>
<evidence type="ECO:0000256" key="4">
    <source>
        <dbReference type="ARBA" id="ARBA00022490"/>
    </source>
</evidence>
<dbReference type="InterPro" id="IPR029044">
    <property type="entry name" value="Nucleotide-diphossugar_trans"/>
</dbReference>
<evidence type="ECO:0000256" key="2">
    <source>
        <dbReference type="ARBA" id="ARBA00005166"/>
    </source>
</evidence>
<dbReference type="InterPro" id="IPR005835">
    <property type="entry name" value="NTP_transferase_dom"/>
</dbReference>
<keyword evidence="10" id="KW-0573">Peptidoglycan synthesis</keyword>
<dbReference type="InterPro" id="IPR050065">
    <property type="entry name" value="GlmU-like"/>
</dbReference>
<keyword evidence="9" id="KW-0133">Cell shape</keyword>
<dbReference type="Gene3D" id="2.160.10.10">
    <property type="entry name" value="Hexapeptide repeat proteins"/>
    <property type="match status" value="1"/>
</dbReference>
<dbReference type="SUPFAM" id="SSF51161">
    <property type="entry name" value="Trimeric LpxA-like enzymes"/>
    <property type="match status" value="1"/>
</dbReference>
<keyword evidence="8" id="KW-0460">Magnesium</keyword>
<evidence type="ECO:0000256" key="7">
    <source>
        <dbReference type="ARBA" id="ARBA00022723"/>
    </source>
</evidence>
<evidence type="ECO:0000259" key="17">
    <source>
        <dbReference type="Pfam" id="PF00483"/>
    </source>
</evidence>
<dbReference type="GO" id="GO:0008360">
    <property type="term" value="P:regulation of cell shape"/>
    <property type="evidence" value="ECO:0007669"/>
    <property type="project" value="UniProtKB-KW"/>
</dbReference>
<evidence type="ECO:0000256" key="5">
    <source>
        <dbReference type="ARBA" id="ARBA00022679"/>
    </source>
</evidence>
<sequence length="320" mass="34918">TQSNALSIVILAAGKGTRMKSDKAKVLHPVFYQPMAAHVITAAQSLAPLQSIAVIGHQADAVQQALTSALAPFHCDFAIQKEQRGTADAVSATESHLAKEAQTVLILCGDTPLIRPETLQQLYSAHQKSGSKITLLTTTVANPFGYGRIICDKENNITAIVEEKDASPEQKEICEINAGIYCVEKEFLFSALKQVDTNNNQKEMYLTDIISIAHRQGEKIKRFLAQDPLEVLGVNSRLELAEAERELQLRHNHTLMAAGVSMIAPETIRIAPTVQIAADTMLEPACHILGNTTIEGGCSIGRYRSSTPYPPTIKRKQREP</sequence>
<accession>A0A2G6DZJ7</accession>
<dbReference type="Pfam" id="PF00483">
    <property type="entry name" value="NTP_transferase"/>
    <property type="match status" value="1"/>
</dbReference>
<protein>
    <submittedName>
        <fullName evidence="18">Glycosyl transferase family 2</fullName>
    </submittedName>
</protein>
<evidence type="ECO:0000256" key="1">
    <source>
        <dbReference type="ARBA" id="ARBA00001946"/>
    </source>
</evidence>
<keyword evidence="6" id="KW-0548">Nucleotidyltransferase</keyword>
<comment type="caution">
    <text evidence="18">The sequence shown here is derived from an EMBL/GenBank/DDBJ whole genome shotgun (WGS) entry which is preliminary data.</text>
</comment>
<evidence type="ECO:0000256" key="16">
    <source>
        <dbReference type="ARBA" id="ARBA00049628"/>
    </source>
</evidence>
<dbReference type="PANTHER" id="PTHR43584">
    <property type="entry name" value="NUCLEOTIDYL TRANSFERASE"/>
    <property type="match status" value="1"/>
</dbReference>
<name>A0A2G6DZJ7_9BACT</name>
<keyword evidence="7" id="KW-0479">Metal-binding</keyword>
<dbReference type="GO" id="GO:0071555">
    <property type="term" value="P:cell wall organization"/>
    <property type="evidence" value="ECO:0007669"/>
    <property type="project" value="UniProtKB-KW"/>
</dbReference>
<comment type="function">
    <text evidence="16">Catalyzes the last two sequential reactions in the de novo biosynthetic pathway for UDP-N-acetylglucosamine (UDP-GlcNAc). The C-terminal domain catalyzes the transfer of acetyl group from acetyl coenzyme A to glucosamine-1-phosphate (GlcN-1-P) to produce N-acetylglucosamine-1-phosphate (GlcNAc-1-P), which is converted into UDP-GlcNAc by the transfer of uridine 5-monophosphate (from uridine 5-triphosphate), a reaction catalyzed by the N-terminal domain.</text>
</comment>
<evidence type="ECO:0000256" key="9">
    <source>
        <dbReference type="ARBA" id="ARBA00022960"/>
    </source>
</evidence>
<gene>
    <name evidence="18" type="ORF">CSB45_16345</name>
</gene>
<dbReference type="AlphaFoldDB" id="A0A2G6DZJ7"/>
<dbReference type="CDD" id="cd02540">
    <property type="entry name" value="GT2_GlmU_N_bac"/>
    <property type="match status" value="1"/>
</dbReference>
<evidence type="ECO:0000256" key="12">
    <source>
        <dbReference type="ARBA" id="ARBA00023315"/>
    </source>
</evidence>
<comment type="pathway">
    <text evidence="2">Nucleotide-sugar biosynthesis; UDP-N-acetyl-alpha-D-glucosamine biosynthesis; N-acetyl-alpha-D-glucosamine 1-phosphate from alpha-D-glucosamine 6-phosphate (route II): step 2/2.</text>
</comment>
<comment type="pathway">
    <text evidence="3">Nucleotide-sugar biosynthesis; UDP-N-acetyl-alpha-D-glucosamine biosynthesis; UDP-N-acetyl-alpha-D-glucosamine from N-acetyl-alpha-D-glucosamine 1-phosphate: step 1/1.</text>
</comment>
<evidence type="ECO:0000256" key="10">
    <source>
        <dbReference type="ARBA" id="ARBA00022984"/>
    </source>
</evidence>
<dbReference type="Proteomes" id="UP000229740">
    <property type="component" value="Unassembled WGS sequence"/>
</dbReference>
<evidence type="ECO:0000256" key="8">
    <source>
        <dbReference type="ARBA" id="ARBA00022842"/>
    </source>
</evidence>
<keyword evidence="13" id="KW-0961">Cell wall biogenesis/degradation</keyword>
<dbReference type="GO" id="GO:0009252">
    <property type="term" value="P:peptidoglycan biosynthetic process"/>
    <property type="evidence" value="ECO:0007669"/>
    <property type="project" value="UniProtKB-KW"/>
</dbReference>
<dbReference type="PANTHER" id="PTHR43584:SF3">
    <property type="entry name" value="BIFUNCTIONAL PROTEIN GLMU"/>
    <property type="match status" value="1"/>
</dbReference>
<evidence type="ECO:0000256" key="11">
    <source>
        <dbReference type="ARBA" id="ARBA00023268"/>
    </source>
</evidence>
<feature type="non-terminal residue" evidence="18">
    <location>
        <position position="1"/>
    </location>
</feature>
<comment type="catalytic activity">
    <reaction evidence="14">
        <text>alpha-D-glucosamine 1-phosphate + acetyl-CoA = N-acetyl-alpha-D-glucosamine 1-phosphate + CoA + H(+)</text>
        <dbReference type="Rhea" id="RHEA:13725"/>
        <dbReference type="ChEBI" id="CHEBI:15378"/>
        <dbReference type="ChEBI" id="CHEBI:57287"/>
        <dbReference type="ChEBI" id="CHEBI:57288"/>
        <dbReference type="ChEBI" id="CHEBI:57776"/>
        <dbReference type="ChEBI" id="CHEBI:58516"/>
        <dbReference type="EC" id="2.3.1.157"/>
    </reaction>
</comment>
<proteinExistence type="predicted"/>
<dbReference type="InterPro" id="IPR011004">
    <property type="entry name" value="Trimer_LpxA-like_sf"/>
</dbReference>
<evidence type="ECO:0000313" key="19">
    <source>
        <dbReference type="Proteomes" id="UP000229740"/>
    </source>
</evidence>
<keyword evidence="4" id="KW-0963">Cytoplasm</keyword>